<evidence type="ECO:0000313" key="1">
    <source>
        <dbReference type="EMBL" id="MCM6779095.1"/>
    </source>
</evidence>
<reference evidence="1" key="1">
    <citation type="submission" date="2022-06" db="EMBL/GenBank/DDBJ databases">
        <title>Novel species in genus nocardia.</title>
        <authorList>
            <person name="Li F."/>
        </authorList>
    </citation>
    <scope>NUCLEOTIDE SEQUENCE</scope>
    <source>
        <strain evidence="1">CDC141</strain>
    </source>
</reference>
<comment type="caution">
    <text evidence="1">The sequence shown here is derived from an EMBL/GenBank/DDBJ whole genome shotgun (WGS) entry which is preliminary data.</text>
</comment>
<protein>
    <submittedName>
        <fullName evidence="1">Uncharacterized protein</fullName>
    </submittedName>
</protein>
<dbReference type="Proteomes" id="UP001139157">
    <property type="component" value="Unassembled WGS sequence"/>
</dbReference>
<name>A0A9X2J2E4_9NOCA</name>
<keyword evidence="2" id="KW-1185">Reference proteome</keyword>
<sequence length="48" mass="5358">MIDPAALNEDPAYPCYDGGRHAYRQSDDDARIECPRCGAEVLTEELTE</sequence>
<organism evidence="1 2">
    <name type="scientific">Nocardia pulmonis</name>
    <dbReference type="NCBI Taxonomy" id="2951408"/>
    <lineage>
        <taxon>Bacteria</taxon>
        <taxon>Bacillati</taxon>
        <taxon>Actinomycetota</taxon>
        <taxon>Actinomycetes</taxon>
        <taxon>Mycobacteriales</taxon>
        <taxon>Nocardiaceae</taxon>
        <taxon>Nocardia</taxon>
    </lineage>
</organism>
<proteinExistence type="predicted"/>
<dbReference type="RefSeq" id="WP_251919018.1">
    <property type="nucleotide sequence ID" value="NZ_JAMRXG010000048.1"/>
</dbReference>
<evidence type="ECO:0000313" key="2">
    <source>
        <dbReference type="Proteomes" id="UP001139157"/>
    </source>
</evidence>
<dbReference type="AlphaFoldDB" id="A0A9X2J2E4"/>
<accession>A0A9X2J2E4</accession>
<dbReference type="EMBL" id="JAMRXG010000048">
    <property type="protein sequence ID" value="MCM6779095.1"/>
    <property type="molecule type" value="Genomic_DNA"/>
</dbReference>
<gene>
    <name evidence="1" type="ORF">NDR86_37045</name>
</gene>